<sequence length="138" mass="15429">MSNLKTDSGVKCNAMSSSTLQCRDPNAQIDQSNKVNLITYSSQTIQTLVTAILALSKGKLLFQIVDRNVRILLGLPYSIWLNLIQLSPEIHAVQLQAPEITDYENLFRTDPIGKSRITCSWMNQCIPLCVPPEGSHWL</sequence>
<name>A0AAD1WW10_PELCU</name>
<keyword evidence="2" id="KW-1185">Reference proteome</keyword>
<accession>A0AAD1WW10</accession>
<gene>
    <name evidence="1" type="ORF">PECUL_23A013975</name>
</gene>
<evidence type="ECO:0000313" key="2">
    <source>
        <dbReference type="Proteomes" id="UP001295444"/>
    </source>
</evidence>
<organism evidence="1 2">
    <name type="scientific">Pelobates cultripes</name>
    <name type="common">Western spadefoot toad</name>
    <dbReference type="NCBI Taxonomy" id="61616"/>
    <lineage>
        <taxon>Eukaryota</taxon>
        <taxon>Metazoa</taxon>
        <taxon>Chordata</taxon>
        <taxon>Craniata</taxon>
        <taxon>Vertebrata</taxon>
        <taxon>Euteleostomi</taxon>
        <taxon>Amphibia</taxon>
        <taxon>Batrachia</taxon>
        <taxon>Anura</taxon>
        <taxon>Pelobatoidea</taxon>
        <taxon>Pelobatidae</taxon>
        <taxon>Pelobates</taxon>
    </lineage>
</organism>
<evidence type="ECO:0000313" key="1">
    <source>
        <dbReference type="EMBL" id="CAH2325803.1"/>
    </source>
</evidence>
<protein>
    <submittedName>
        <fullName evidence="1">Uncharacterized protein</fullName>
    </submittedName>
</protein>
<dbReference type="EMBL" id="OW240923">
    <property type="protein sequence ID" value="CAH2325803.1"/>
    <property type="molecule type" value="Genomic_DNA"/>
</dbReference>
<dbReference type="Proteomes" id="UP001295444">
    <property type="component" value="Chromosome 12"/>
</dbReference>
<proteinExistence type="predicted"/>
<dbReference type="AlphaFoldDB" id="A0AAD1WW10"/>
<reference evidence="1" key="1">
    <citation type="submission" date="2022-03" db="EMBL/GenBank/DDBJ databases">
        <authorList>
            <person name="Alioto T."/>
            <person name="Alioto T."/>
            <person name="Gomez Garrido J."/>
        </authorList>
    </citation>
    <scope>NUCLEOTIDE SEQUENCE</scope>
</reference>